<dbReference type="HOGENOM" id="CLU_2618978_0_0_0"/>
<keyword evidence="2" id="KW-1185">Reference proteome</keyword>
<proteinExistence type="predicted"/>
<sequence>MLAQSCKHGTKCGFTTKVAKGTKVGEENQGGGFCGVGRAMRFDAEGMMGGALLASQQWHTGEAIRLESIDVFAYTCRR</sequence>
<dbReference type="AlphaFoldDB" id="D5SX79"/>
<organism evidence="1 2">
    <name type="scientific">Planctopirus limnophila (strain ATCC 43296 / DSM 3776 / IFAM 1008 / Mu 290)</name>
    <name type="common">Planctomyces limnophilus</name>
    <dbReference type="NCBI Taxonomy" id="521674"/>
    <lineage>
        <taxon>Bacteria</taxon>
        <taxon>Pseudomonadati</taxon>
        <taxon>Planctomycetota</taxon>
        <taxon>Planctomycetia</taxon>
        <taxon>Planctomycetales</taxon>
        <taxon>Planctomycetaceae</taxon>
        <taxon>Planctopirus</taxon>
    </lineage>
</organism>
<dbReference type="EMBL" id="CP001744">
    <property type="protein sequence ID" value="ADG69701.1"/>
    <property type="molecule type" value="Genomic_DNA"/>
</dbReference>
<dbReference type="STRING" id="521674.Plim_3889"/>
<name>D5SX79_PLAL2</name>
<evidence type="ECO:0000313" key="1">
    <source>
        <dbReference type="EMBL" id="ADG69701.1"/>
    </source>
</evidence>
<reference evidence="1 2" key="1">
    <citation type="journal article" date="2010" name="Stand. Genomic Sci.">
        <title>Complete genome sequence of Planctomyces limnophilus type strain (Mu 290).</title>
        <authorList>
            <person name="Labutti K."/>
            <person name="Sikorski J."/>
            <person name="Schneider S."/>
            <person name="Nolan M."/>
            <person name="Lucas S."/>
            <person name="Glavina Del Rio T."/>
            <person name="Tice H."/>
            <person name="Cheng J.F."/>
            <person name="Goodwin L."/>
            <person name="Pitluck S."/>
            <person name="Liolios K."/>
            <person name="Ivanova N."/>
            <person name="Mavromatis K."/>
            <person name="Mikhailova N."/>
            <person name="Pati A."/>
            <person name="Chen A."/>
            <person name="Palaniappan K."/>
            <person name="Land M."/>
            <person name="Hauser L."/>
            <person name="Chang Y.J."/>
            <person name="Jeffries C.D."/>
            <person name="Tindall B.J."/>
            <person name="Rohde M."/>
            <person name="Goker M."/>
            <person name="Woyke T."/>
            <person name="Bristow J."/>
            <person name="Eisen J.A."/>
            <person name="Markowitz V."/>
            <person name="Hugenholtz P."/>
            <person name="Kyrpides N.C."/>
            <person name="Klenk H.P."/>
            <person name="Lapidus A."/>
        </authorList>
    </citation>
    <scope>NUCLEOTIDE SEQUENCE [LARGE SCALE GENOMIC DNA]</scope>
    <source>
        <strain evidence="2">ATCC 43296 / DSM 3776 / IFAM 1008 / 290</strain>
    </source>
</reference>
<dbReference type="KEGG" id="plm:Plim_3889"/>
<dbReference type="Proteomes" id="UP000002220">
    <property type="component" value="Chromosome"/>
</dbReference>
<gene>
    <name evidence="1" type="ordered locus">Plim_3889</name>
</gene>
<evidence type="ECO:0000313" key="2">
    <source>
        <dbReference type="Proteomes" id="UP000002220"/>
    </source>
</evidence>
<accession>D5SX79</accession>
<protein>
    <submittedName>
        <fullName evidence="1">Uncharacterized protein</fullName>
    </submittedName>
</protein>